<feature type="chain" id="PRO_5047067785" evidence="1">
    <location>
        <begin position="33"/>
        <end position="339"/>
    </location>
</feature>
<accession>A0ABV9KZ34</accession>
<dbReference type="PANTHER" id="PTHR21666">
    <property type="entry name" value="PEPTIDASE-RELATED"/>
    <property type="match status" value="1"/>
</dbReference>
<gene>
    <name evidence="3" type="ORF">ACFO6W_17655</name>
</gene>
<dbReference type="CDD" id="cd00118">
    <property type="entry name" value="LysM"/>
    <property type="match status" value="1"/>
</dbReference>
<dbReference type="Proteomes" id="UP001596023">
    <property type="component" value="Unassembled WGS sequence"/>
</dbReference>
<dbReference type="InterPro" id="IPR016047">
    <property type="entry name" value="M23ase_b-sheet_dom"/>
</dbReference>
<keyword evidence="1" id="KW-0732">Signal</keyword>
<dbReference type="PROSITE" id="PS51782">
    <property type="entry name" value="LYSM"/>
    <property type="match status" value="1"/>
</dbReference>
<comment type="caution">
    <text evidence="3">The sequence shown here is derived from an EMBL/GenBank/DDBJ whole genome shotgun (WGS) entry which is preliminary data.</text>
</comment>
<evidence type="ECO:0000259" key="2">
    <source>
        <dbReference type="PROSITE" id="PS51782"/>
    </source>
</evidence>
<name>A0ABV9KZ34_9BACT</name>
<dbReference type="SUPFAM" id="SSF54106">
    <property type="entry name" value="LysM domain"/>
    <property type="match status" value="1"/>
</dbReference>
<dbReference type="InterPro" id="IPR011055">
    <property type="entry name" value="Dup_hybrid_motif"/>
</dbReference>
<feature type="domain" description="LysM" evidence="2">
    <location>
        <begin position="294"/>
        <end position="338"/>
    </location>
</feature>
<dbReference type="Gene3D" id="2.70.70.10">
    <property type="entry name" value="Glucose Permease (Domain IIA)"/>
    <property type="match status" value="1"/>
</dbReference>
<keyword evidence="4" id="KW-1185">Reference proteome</keyword>
<dbReference type="Pfam" id="PF01551">
    <property type="entry name" value="Peptidase_M23"/>
    <property type="match status" value="1"/>
</dbReference>
<reference evidence="4" key="1">
    <citation type="journal article" date="2019" name="Int. J. Syst. Evol. Microbiol.">
        <title>The Global Catalogue of Microorganisms (GCM) 10K type strain sequencing project: providing services to taxonomists for standard genome sequencing and annotation.</title>
        <authorList>
            <consortium name="The Broad Institute Genomics Platform"/>
            <consortium name="The Broad Institute Genome Sequencing Center for Infectious Disease"/>
            <person name="Wu L."/>
            <person name="Ma J."/>
        </authorList>
    </citation>
    <scope>NUCLEOTIDE SEQUENCE [LARGE SCALE GENOMIC DNA]</scope>
    <source>
        <strain evidence="4">CCUG 66188</strain>
    </source>
</reference>
<dbReference type="RefSeq" id="WP_379998831.1">
    <property type="nucleotide sequence ID" value="NZ_JBHSGN010000103.1"/>
</dbReference>
<evidence type="ECO:0000313" key="4">
    <source>
        <dbReference type="Proteomes" id="UP001596023"/>
    </source>
</evidence>
<dbReference type="Pfam" id="PF01476">
    <property type="entry name" value="LysM"/>
    <property type="match status" value="1"/>
</dbReference>
<dbReference type="CDD" id="cd12797">
    <property type="entry name" value="M23_peptidase"/>
    <property type="match status" value="1"/>
</dbReference>
<dbReference type="PANTHER" id="PTHR21666:SF270">
    <property type="entry name" value="MUREIN HYDROLASE ACTIVATOR ENVC"/>
    <property type="match status" value="1"/>
</dbReference>
<dbReference type="InterPro" id="IPR050570">
    <property type="entry name" value="Cell_wall_metabolism_enzyme"/>
</dbReference>
<evidence type="ECO:0000256" key="1">
    <source>
        <dbReference type="SAM" id="SignalP"/>
    </source>
</evidence>
<evidence type="ECO:0000313" key="3">
    <source>
        <dbReference type="EMBL" id="MFC4675522.1"/>
    </source>
</evidence>
<proteinExistence type="predicted"/>
<dbReference type="InterPro" id="IPR036779">
    <property type="entry name" value="LysM_dom_sf"/>
</dbReference>
<dbReference type="Gene3D" id="3.10.350.10">
    <property type="entry name" value="LysM domain"/>
    <property type="match status" value="1"/>
</dbReference>
<dbReference type="SMART" id="SM00257">
    <property type="entry name" value="LysM"/>
    <property type="match status" value="1"/>
</dbReference>
<feature type="signal peptide" evidence="1">
    <location>
        <begin position="1"/>
        <end position="32"/>
    </location>
</feature>
<dbReference type="EMBL" id="JBHSGN010000103">
    <property type="protein sequence ID" value="MFC4675522.1"/>
    <property type="molecule type" value="Genomic_DNA"/>
</dbReference>
<organism evidence="3 4">
    <name type="scientific">Dysgonomonas termitidis</name>
    <dbReference type="NCBI Taxonomy" id="1516126"/>
    <lineage>
        <taxon>Bacteria</taxon>
        <taxon>Pseudomonadati</taxon>
        <taxon>Bacteroidota</taxon>
        <taxon>Bacteroidia</taxon>
        <taxon>Bacteroidales</taxon>
        <taxon>Dysgonomonadaceae</taxon>
        <taxon>Dysgonomonas</taxon>
    </lineage>
</organism>
<dbReference type="SUPFAM" id="SSF51261">
    <property type="entry name" value="Duplicated hybrid motif"/>
    <property type="match status" value="1"/>
</dbReference>
<sequence>MQEKKNSLTGGLKKLRLLPVAAMFLLPMSSFAQHTANTSESNADRVELKYKQRHSRMNANNLYADGIKIKRDLSILKEVQEERVLAADEIPAEDLYSGIWNNRYVNAYRSIENIPDTFTVNLSNFTMPTMGYVTSNFGPRRRRMHYGIDLKVQTGDTIYAAFDGKVRVKQYERRGYGYYLALRHPNGLETVYGHLSKFLVDEDDVVKSGDPIALGGNTGRSTGSHLHFEMRFLGNPINPVNIVDFENKVCHKDTYTVTAASYSRSSKGVNVNTLASTTRSKANVKNKYASGNVNYHRIKSGDTLGAIARKYGTTVSKICALNSITAKTTLRLGKSLRVS</sequence>
<protein>
    <submittedName>
        <fullName evidence="3">Peptidoglycan DD-metalloendopeptidase family protein</fullName>
    </submittedName>
</protein>
<dbReference type="InterPro" id="IPR018392">
    <property type="entry name" value="LysM"/>
</dbReference>